<organism evidence="2 3">
    <name type="scientific">Gordonia phage Clown</name>
    <dbReference type="NCBI Taxonomy" id="2759393"/>
    <lineage>
        <taxon>Viruses</taxon>
        <taxon>Duplodnaviria</taxon>
        <taxon>Heunggongvirae</taxon>
        <taxon>Uroviricota</taxon>
        <taxon>Caudoviricetes</taxon>
        <taxon>Stackebrandtviridae</taxon>
        <taxon>Frickvirinae</taxon>
        <taxon>Clownvirus</taxon>
        <taxon>Clownvirus clown</taxon>
    </lineage>
</organism>
<reference evidence="2 3" key="1">
    <citation type="submission" date="2020-07" db="EMBL/GenBank/DDBJ databases">
        <authorList>
            <person name="Bortz R.L."/>
            <person name="Bai C."/>
            <person name="Brody A."/>
            <person name="Douse D."/>
            <person name="Feder N.M."/>
            <person name="Fischer E."/>
            <person name="Kim I."/>
            <person name="Kornbau S."/>
            <person name="Malek C.E."/>
            <person name="Menendez J.A."/>
            <person name="Moore R.J."/>
            <person name="Pinkovsky V.I."/>
            <person name="Raghavan D."/>
            <person name="Reznik A.S."/>
            <person name="Sciarra A.R."/>
            <person name="Starinsky S.F."/>
            <person name="Vaughan O."/>
            <person name="Walker S.E."/>
            <person name="Wiemann J."/>
            <person name="Butela K.A."/>
            <person name="Garlena R.A."/>
            <person name="Russell D.A."/>
            <person name="Pope W.H."/>
            <person name="Jacobs-Sera D."/>
            <person name="Hatfull G.F."/>
        </authorList>
    </citation>
    <scope>NUCLEOTIDE SEQUENCE [LARGE SCALE GENOMIC DNA]</scope>
</reference>
<evidence type="ECO:0000313" key="3">
    <source>
        <dbReference type="Proteomes" id="UP000516645"/>
    </source>
</evidence>
<sequence length="63" mass="6775">MIAGVTTTPRMRAVRPQSRRRVKPSDLSTIPQPLHPAPKVGDRCAVFRAVSAPTPLISLMGAL</sequence>
<protein>
    <submittedName>
        <fullName evidence="2">Uncharacterized protein</fullName>
    </submittedName>
</protein>
<proteinExistence type="predicted"/>
<keyword evidence="3" id="KW-1185">Reference proteome</keyword>
<dbReference type="RefSeq" id="YP_010110101.1">
    <property type="nucleotide sequence ID" value="NC_055867.1"/>
</dbReference>
<accession>A0A7L7STM1</accession>
<evidence type="ECO:0000313" key="2">
    <source>
        <dbReference type="EMBL" id="QOC56059.1"/>
    </source>
</evidence>
<feature type="region of interest" description="Disordered" evidence="1">
    <location>
        <begin position="1"/>
        <end position="38"/>
    </location>
</feature>
<evidence type="ECO:0000256" key="1">
    <source>
        <dbReference type="SAM" id="MobiDB-lite"/>
    </source>
</evidence>
<gene>
    <name evidence="2" type="primary">61</name>
    <name evidence="2" type="ORF">SEA_CLOWN_61</name>
</gene>
<dbReference type="Proteomes" id="UP000516645">
    <property type="component" value="Segment"/>
</dbReference>
<name>A0A7L7STM1_9CAUD</name>
<dbReference type="GeneID" id="65128391"/>
<dbReference type="EMBL" id="MT771343">
    <property type="protein sequence ID" value="QOC56059.1"/>
    <property type="molecule type" value="Genomic_DNA"/>
</dbReference>
<dbReference type="KEGG" id="vg:65128391"/>